<protein>
    <submittedName>
        <fullName evidence="1">Uncharacterized protein</fullName>
    </submittedName>
</protein>
<reference evidence="1 2" key="1">
    <citation type="journal article" date="2023" name="Plants (Basel)">
        <title>Bridging the Gap: Combining Genomics and Transcriptomics Approaches to Understand Stylosanthes scabra, an Orphan Legume from the Brazilian Caatinga.</title>
        <authorList>
            <person name="Ferreira-Neto J.R.C."/>
            <person name="da Silva M.D."/>
            <person name="Binneck E."/>
            <person name="de Melo N.F."/>
            <person name="da Silva R.H."/>
            <person name="de Melo A.L.T.M."/>
            <person name="Pandolfi V."/>
            <person name="Bustamante F.O."/>
            <person name="Brasileiro-Vidal A.C."/>
            <person name="Benko-Iseppon A.M."/>
        </authorList>
    </citation>
    <scope>NUCLEOTIDE SEQUENCE [LARGE SCALE GENOMIC DNA]</scope>
    <source>
        <tissue evidence="1">Leaves</tissue>
    </source>
</reference>
<gene>
    <name evidence="1" type="ORF">PIB30_013312</name>
</gene>
<dbReference type="EMBL" id="JASCZI010090655">
    <property type="protein sequence ID" value="MED6144198.1"/>
    <property type="molecule type" value="Genomic_DNA"/>
</dbReference>
<keyword evidence="2" id="KW-1185">Reference proteome</keyword>
<comment type="caution">
    <text evidence="1">The sequence shown here is derived from an EMBL/GenBank/DDBJ whole genome shotgun (WGS) entry which is preliminary data.</text>
</comment>
<name>A0ABU6T8D5_9FABA</name>
<organism evidence="1 2">
    <name type="scientific">Stylosanthes scabra</name>
    <dbReference type="NCBI Taxonomy" id="79078"/>
    <lineage>
        <taxon>Eukaryota</taxon>
        <taxon>Viridiplantae</taxon>
        <taxon>Streptophyta</taxon>
        <taxon>Embryophyta</taxon>
        <taxon>Tracheophyta</taxon>
        <taxon>Spermatophyta</taxon>
        <taxon>Magnoliopsida</taxon>
        <taxon>eudicotyledons</taxon>
        <taxon>Gunneridae</taxon>
        <taxon>Pentapetalae</taxon>
        <taxon>rosids</taxon>
        <taxon>fabids</taxon>
        <taxon>Fabales</taxon>
        <taxon>Fabaceae</taxon>
        <taxon>Papilionoideae</taxon>
        <taxon>50 kb inversion clade</taxon>
        <taxon>dalbergioids sensu lato</taxon>
        <taxon>Dalbergieae</taxon>
        <taxon>Pterocarpus clade</taxon>
        <taxon>Stylosanthes</taxon>
    </lineage>
</organism>
<evidence type="ECO:0000313" key="1">
    <source>
        <dbReference type="EMBL" id="MED6144198.1"/>
    </source>
</evidence>
<accession>A0ABU6T8D5</accession>
<evidence type="ECO:0000313" key="2">
    <source>
        <dbReference type="Proteomes" id="UP001341840"/>
    </source>
</evidence>
<sequence length="185" mass="20860">MMTHFASERFHRKSDEKFEIHSARRSRLAINKVNWASSKGGYLHTEGSATIPKTRARMTTSLDHAPTESELFRETHKESPSFLQTSSNPLNRCKRRNRVYGAGGFFAGSLRTSDYGGSYASGPSTQAGPASETEVVDLKEHVQNLMQSLENKGQVLQQYIDEVQSLKDILAQKDAWGEDHLRRME</sequence>
<proteinExistence type="predicted"/>
<dbReference type="Proteomes" id="UP001341840">
    <property type="component" value="Unassembled WGS sequence"/>
</dbReference>